<sequence length="134" mass="15837">MTRTFHDLFHSLHRNWDYKLIKNVADKTTEKTYEDLRVIYSREFYKKSKSNEALYSILCDLRRSSVENGGLSIGRKRLAEFGSNPQNGAEILEAERVFQKWKKTPNYPVNRHKKIDEETVVYLEELDPYACLMA</sequence>
<organism evidence="1">
    <name type="scientific">Halimeda minima</name>
    <dbReference type="NCBI Taxonomy" id="170427"/>
    <lineage>
        <taxon>Eukaryota</taxon>
        <taxon>Viridiplantae</taxon>
        <taxon>Chlorophyta</taxon>
        <taxon>core chlorophytes</taxon>
        <taxon>Ulvophyceae</taxon>
        <taxon>TCBD clade</taxon>
        <taxon>Bryopsidales</taxon>
        <taxon>Halimedineae</taxon>
        <taxon>Halimedaceae</taxon>
        <taxon>Halimedeae</taxon>
        <taxon>Halimeda</taxon>
    </lineage>
</organism>
<dbReference type="AlphaFoldDB" id="A0A386AYZ4"/>
<evidence type="ECO:0000313" key="1">
    <source>
        <dbReference type="EMBL" id="AYC64662.1"/>
    </source>
</evidence>
<proteinExistence type="predicted"/>
<geneLocation type="chloroplast" evidence="1"/>
<dbReference type="EMBL" id="MH591101">
    <property type="protein sequence ID" value="AYC64662.1"/>
    <property type="molecule type" value="Genomic_DNA"/>
</dbReference>
<keyword evidence="1" id="KW-0934">Plastid</keyword>
<name>A0A386AYZ4_9CHLO</name>
<reference evidence="1" key="2">
    <citation type="journal article" date="2019" name="Mol. Phylogenet. Evol.">
        <title>Reassessment of the classification of bryopsidales (chlorophyta) based on chloroplast phylogenomic analyses.</title>
        <authorList>
            <person name="Cremen M.C."/>
            <person name="Leliaert F."/>
            <person name="West J."/>
            <person name="Lam D.W."/>
            <person name="Shimada S."/>
            <person name="Lopez-Bautista J.M."/>
            <person name="Verbruggen H."/>
        </authorList>
    </citation>
    <scope>NUCLEOTIDE SEQUENCE</scope>
</reference>
<accession>A0A386AYZ4</accession>
<reference evidence="1" key="1">
    <citation type="submission" date="2018-07" db="EMBL/GenBank/DDBJ databases">
        <authorList>
            <person name="Quirk P.G."/>
            <person name="Krulwich T.A."/>
        </authorList>
    </citation>
    <scope>NUCLEOTIDE SEQUENCE</scope>
</reference>
<protein>
    <submittedName>
        <fullName evidence="1">Uncharacterized protein</fullName>
    </submittedName>
</protein>
<gene>
    <name evidence="1" type="primary">orf134</name>
</gene>
<keyword evidence="1" id="KW-0150">Chloroplast</keyword>